<name>A0A0F9C6T0_9ZZZZ</name>
<proteinExistence type="predicted"/>
<comment type="caution">
    <text evidence="1">The sequence shown here is derived from an EMBL/GenBank/DDBJ whole genome shotgun (WGS) entry which is preliminary data.</text>
</comment>
<sequence length="107" mass="12051">MLGNKMMPDHKPIPEADLREMREDVAKNPWSIWRGSICLLDEIDRLREGLWEARIDNLPIAPGIHGGGTGLLQKDRGGVPPHFIFQTLEEHNARIDAMLSEGEKDVS</sequence>
<dbReference type="EMBL" id="LAZR01037512">
    <property type="protein sequence ID" value="KKL22007.1"/>
    <property type="molecule type" value="Genomic_DNA"/>
</dbReference>
<protein>
    <submittedName>
        <fullName evidence="1">Uncharacterized protein</fullName>
    </submittedName>
</protein>
<evidence type="ECO:0000313" key="1">
    <source>
        <dbReference type="EMBL" id="KKL22007.1"/>
    </source>
</evidence>
<organism evidence="1">
    <name type="scientific">marine sediment metagenome</name>
    <dbReference type="NCBI Taxonomy" id="412755"/>
    <lineage>
        <taxon>unclassified sequences</taxon>
        <taxon>metagenomes</taxon>
        <taxon>ecological metagenomes</taxon>
    </lineage>
</organism>
<accession>A0A0F9C6T0</accession>
<dbReference type="AlphaFoldDB" id="A0A0F9C6T0"/>
<reference evidence="1" key="1">
    <citation type="journal article" date="2015" name="Nature">
        <title>Complex archaea that bridge the gap between prokaryotes and eukaryotes.</title>
        <authorList>
            <person name="Spang A."/>
            <person name="Saw J.H."/>
            <person name="Jorgensen S.L."/>
            <person name="Zaremba-Niedzwiedzka K."/>
            <person name="Martijn J."/>
            <person name="Lind A.E."/>
            <person name="van Eijk R."/>
            <person name="Schleper C."/>
            <person name="Guy L."/>
            <person name="Ettema T.J."/>
        </authorList>
    </citation>
    <scope>NUCLEOTIDE SEQUENCE</scope>
</reference>
<gene>
    <name evidence="1" type="ORF">LCGC14_2439720</name>
</gene>